<proteinExistence type="predicted"/>
<keyword evidence="2" id="KW-1185">Reference proteome</keyword>
<evidence type="ECO:0000313" key="2">
    <source>
        <dbReference type="Proteomes" id="UP000187266"/>
    </source>
</evidence>
<sequence>MNDHWFSKPTQIAWTCRALAMGRTLTHMDEIAERRGWRLGAIIHTLRVRYGWPIEDQRPDKSGVAFYRLVDGCNVMALDYPPSASQARVELKALGYGVLDHGAGGSNG</sequence>
<evidence type="ECO:0000313" key="1">
    <source>
        <dbReference type="EMBL" id="APX89270.1"/>
    </source>
</evidence>
<dbReference type="Proteomes" id="UP000187266">
    <property type="component" value="Chromosome"/>
</dbReference>
<gene>
    <name evidence="1" type="ORF">BV394_05680</name>
</gene>
<organism evidence="1 2">
    <name type="scientific">Brevirhabdus pacifica</name>
    <dbReference type="NCBI Taxonomy" id="1267768"/>
    <lineage>
        <taxon>Bacteria</taxon>
        <taxon>Pseudomonadati</taxon>
        <taxon>Pseudomonadota</taxon>
        <taxon>Alphaproteobacteria</taxon>
        <taxon>Rhodobacterales</taxon>
        <taxon>Paracoccaceae</taxon>
        <taxon>Brevirhabdus</taxon>
    </lineage>
</organism>
<reference evidence="1" key="1">
    <citation type="submission" date="2017-01" db="EMBL/GenBank/DDBJ databases">
        <title>Genomic analysis of Xuhuaishuia manganoxidans DY6-4.</title>
        <authorList>
            <person name="Wang X."/>
        </authorList>
    </citation>
    <scope>NUCLEOTIDE SEQUENCE [LARGE SCALE GENOMIC DNA]</scope>
    <source>
        <strain evidence="1">DY6-4</strain>
    </source>
</reference>
<dbReference type="STRING" id="1267768.BV394_05680"/>
<accession>A0A1U7DGZ9</accession>
<dbReference type="OrthoDB" id="7726947at2"/>
<protein>
    <submittedName>
        <fullName evidence="1">Uncharacterized protein</fullName>
    </submittedName>
</protein>
<name>A0A1U7DGZ9_9RHOB</name>
<dbReference type="RefSeq" id="WP_076979293.1">
    <property type="nucleotide sequence ID" value="NZ_CP019124.1"/>
</dbReference>
<dbReference type="EMBL" id="CP019124">
    <property type="protein sequence ID" value="APX89270.1"/>
    <property type="molecule type" value="Genomic_DNA"/>
</dbReference>
<accession>A0A2M9DEL5</accession>
<dbReference type="AlphaFoldDB" id="A0A1U7DGZ9"/>